<dbReference type="Gene3D" id="3.40.50.1820">
    <property type="entry name" value="alpha/beta hydrolase"/>
    <property type="match status" value="1"/>
</dbReference>
<name>A0A3S1AKX7_CHLFR</name>
<keyword evidence="2" id="KW-0378">Hydrolase</keyword>
<dbReference type="AlphaFoldDB" id="A0A3S1AKX7"/>
<keyword evidence="3" id="KW-1185">Reference proteome</keyword>
<dbReference type="InterPro" id="IPR050266">
    <property type="entry name" value="AB_hydrolase_sf"/>
</dbReference>
<reference evidence="2 3" key="1">
    <citation type="journal article" date="2019" name="Genome Biol. Evol.">
        <title>Day and night: Metabolic profiles and evolutionary relationships of six axenic non-marine cyanobacteria.</title>
        <authorList>
            <person name="Will S.E."/>
            <person name="Henke P."/>
            <person name="Boedeker C."/>
            <person name="Huang S."/>
            <person name="Brinkmann H."/>
            <person name="Rohde M."/>
            <person name="Jarek M."/>
            <person name="Friedl T."/>
            <person name="Seufert S."/>
            <person name="Schumacher M."/>
            <person name="Overmann J."/>
            <person name="Neumann-Schaal M."/>
            <person name="Petersen J."/>
        </authorList>
    </citation>
    <scope>NUCLEOTIDE SEQUENCE [LARGE SCALE GENOMIC DNA]</scope>
    <source>
        <strain evidence="2 3">PCC 6912</strain>
    </source>
</reference>
<comment type="caution">
    <text evidence="2">The sequence shown here is derived from an EMBL/GenBank/DDBJ whole genome shotgun (WGS) entry which is preliminary data.</text>
</comment>
<dbReference type="PRINTS" id="PR00111">
    <property type="entry name" value="ABHYDROLASE"/>
</dbReference>
<dbReference type="InterPro" id="IPR000073">
    <property type="entry name" value="AB_hydrolase_1"/>
</dbReference>
<dbReference type="InterPro" id="IPR029058">
    <property type="entry name" value="AB_hydrolase_fold"/>
</dbReference>
<dbReference type="InterPro" id="IPR000639">
    <property type="entry name" value="Epox_hydrolase-like"/>
</dbReference>
<dbReference type="PANTHER" id="PTHR43798:SF5">
    <property type="entry name" value="MONOACYLGLYCEROL LIPASE ABHD6"/>
    <property type="match status" value="1"/>
</dbReference>
<dbReference type="Proteomes" id="UP000268857">
    <property type="component" value="Unassembled WGS sequence"/>
</dbReference>
<dbReference type="GO" id="GO:0047372">
    <property type="term" value="F:monoacylglycerol lipase activity"/>
    <property type="evidence" value="ECO:0007669"/>
    <property type="project" value="TreeGrafter"/>
</dbReference>
<dbReference type="PANTHER" id="PTHR43798">
    <property type="entry name" value="MONOACYLGLYCEROL LIPASE"/>
    <property type="match status" value="1"/>
</dbReference>
<evidence type="ECO:0000259" key="1">
    <source>
        <dbReference type="Pfam" id="PF12697"/>
    </source>
</evidence>
<evidence type="ECO:0000313" key="3">
    <source>
        <dbReference type="Proteomes" id="UP000268857"/>
    </source>
</evidence>
<dbReference type="GO" id="GO:0016020">
    <property type="term" value="C:membrane"/>
    <property type="evidence" value="ECO:0007669"/>
    <property type="project" value="TreeGrafter"/>
</dbReference>
<dbReference type="OrthoDB" id="9780932at2"/>
<dbReference type="STRING" id="211165.GCA_000317285_04733"/>
<gene>
    <name evidence="2" type="ORF">PCC6912_21930</name>
</gene>
<dbReference type="Pfam" id="PF12697">
    <property type="entry name" value="Abhydrolase_6"/>
    <property type="match status" value="1"/>
</dbReference>
<feature type="domain" description="AB hydrolase-1" evidence="1">
    <location>
        <begin position="28"/>
        <end position="260"/>
    </location>
</feature>
<dbReference type="PRINTS" id="PR00412">
    <property type="entry name" value="EPOXHYDRLASE"/>
</dbReference>
<sequence>MIPNFELKTIRVNTETLAYEIAGDGALILCLPGVGDLRQEYDRLAPQLVKAGFRVMVADLRGHGDTSVGWQSFDVPALASDIERLLDAEKTEKALLIGCSISGASTAYFAAQHPERVAGVVGICPIRRVPFTGLKAILMPWILSGMFAKPWGVEVWGMYYRSLYPSFPPDDLDTYVATLKTKLREPGRFAAFKSMLLTGRDSAHLKTIRVPVLDFIGMADPDYEDPQSEADWLTSTIPQVEVHLLEGLGHYPHREQPERILPRLLQFAHQTLRSHSSSLTGSS</sequence>
<proteinExistence type="predicted"/>
<dbReference type="RefSeq" id="WP_016874706.1">
    <property type="nucleotide sequence ID" value="NZ_AJLN01000116.1"/>
</dbReference>
<organism evidence="2 3">
    <name type="scientific">Chlorogloeopsis fritschii PCC 6912</name>
    <dbReference type="NCBI Taxonomy" id="211165"/>
    <lineage>
        <taxon>Bacteria</taxon>
        <taxon>Bacillati</taxon>
        <taxon>Cyanobacteriota</taxon>
        <taxon>Cyanophyceae</taxon>
        <taxon>Nostocales</taxon>
        <taxon>Chlorogloeopsidaceae</taxon>
        <taxon>Chlorogloeopsis</taxon>
    </lineage>
</organism>
<dbReference type="SUPFAM" id="SSF53474">
    <property type="entry name" value="alpha/beta-Hydrolases"/>
    <property type="match status" value="1"/>
</dbReference>
<dbReference type="EMBL" id="RSCJ01000007">
    <property type="protein sequence ID" value="RUR83360.1"/>
    <property type="molecule type" value="Genomic_DNA"/>
</dbReference>
<evidence type="ECO:0000313" key="2">
    <source>
        <dbReference type="EMBL" id="RUR83360.1"/>
    </source>
</evidence>
<protein>
    <submittedName>
        <fullName evidence="2">Hydrolase</fullName>
    </submittedName>
</protein>
<dbReference type="GO" id="GO:0046464">
    <property type="term" value="P:acylglycerol catabolic process"/>
    <property type="evidence" value="ECO:0007669"/>
    <property type="project" value="TreeGrafter"/>
</dbReference>
<accession>A0A3S1AKX7</accession>